<reference evidence="3" key="1">
    <citation type="submission" date="2020-11" db="EMBL/GenBank/DDBJ databases">
        <authorList>
            <person name="Koelle M."/>
            <person name="Horta M.A.C."/>
            <person name="Nowrousian M."/>
            <person name="Ohm R.A."/>
            <person name="Benz P."/>
            <person name="Pilgard A."/>
        </authorList>
    </citation>
    <scope>NUCLEOTIDE SEQUENCE</scope>
    <source>
        <strain evidence="3">FPRL280</strain>
    </source>
</reference>
<feature type="domain" description="DUF6534" evidence="2">
    <location>
        <begin position="146"/>
        <end position="220"/>
    </location>
</feature>
<dbReference type="PANTHER" id="PTHR40465:SF1">
    <property type="entry name" value="DUF6534 DOMAIN-CONTAINING PROTEIN"/>
    <property type="match status" value="1"/>
</dbReference>
<evidence type="ECO:0000313" key="3">
    <source>
        <dbReference type="EMBL" id="KAF9807911.1"/>
    </source>
</evidence>
<comment type="caution">
    <text evidence="3">The sequence shown here is derived from an EMBL/GenBank/DDBJ whole genome shotgun (WGS) entry which is preliminary data.</text>
</comment>
<dbReference type="Proteomes" id="UP000639403">
    <property type="component" value="Unassembled WGS sequence"/>
</dbReference>
<sequence length="285" mass="31003">MSTEPELDIADFILEFSSIGASRVSSVFKFQDRLAMRLLVYALLIFEWVQTGLVTDIGMEAFVYHYGNLEALVNGYNAWFSTAVMSGIVAGAVQHFFAWPGAFAAGNKLKKATSNTVTDSPSLIVNWLIVKCACVLINTQIWLAGSAAVDIIIACAMIIILLRMKAGTANSDALVNRIIRLIVETAAVAVVDLALCIGYPGKAFFSTPYANTLLTNLLDRFYTERPETQVHTFGTISLALNTRPSAAATTSGLTSPRTDLEHQVSFEQPKGFILEELDGENVNHV</sequence>
<accession>A0A8H7NX12</accession>
<dbReference type="EMBL" id="JADOXO010000257">
    <property type="protein sequence ID" value="KAF9807911.1"/>
    <property type="molecule type" value="Genomic_DNA"/>
</dbReference>
<organism evidence="3 4">
    <name type="scientific">Rhodonia placenta</name>
    <dbReference type="NCBI Taxonomy" id="104341"/>
    <lineage>
        <taxon>Eukaryota</taxon>
        <taxon>Fungi</taxon>
        <taxon>Dikarya</taxon>
        <taxon>Basidiomycota</taxon>
        <taxon>Agaricomycotina</taxon>
        <taxon>Agaricomycetes</taxon>
        <taxon>Polyporales</taxon>
        <taxon>Adustoporiaceae</taxon>
        <taxon>Rhodonia</taxon>
    </lineage>
</organism>
<proteinExistence type="predicted"/>
<keyword evidence="1" id="KW-1133">Transmembrane helix</keyword>
<feature type="transmembrane region" description="Helical" evidence="1">
    <location>
        <begin position="147"/>
        <end position="166"/>
    </location>
</feature>
<feature type="transmembrane region" description="Helical" evidence="1">
    <location>
        <begin position="79"/>
        <end position="102"/>
    </location>
</feature>
<feature type="transmembrane region" description="Helical" evidence="1">
    <location>
        <begin position="178"/>
        <end position="201"/>
    </location>
</feature>
<dbReference type="PANTHER" id="PTHR40465">
    <property type="entry name" value="CHROMOSOME 1, WHOLE GENOME SHOTGUN SEQUENCE"/>
    <property type="match status" value="1"/>
</dbReference>
<keyword evidence="1" id="KW-0812">Transmembrane</keyword>
<evidence type="ECO:0000256" key="1">
    <source>
        <dbReference type="SAM" id="Phobius"/>
    </source>
</evidence>
<feature type="transmembrane region" description="Helical" evidence="1">
    <location>
        <begin position="38"/>
        <end position="59"/>
    </location>
</feature>
<dbReference type="AlphaFoldDB" id="A0A8H7NX12"/>
<name>A0A8H7NX12_9APHY</name>
<protein>
    <recommendedName>
        <fullName evidence="2">DUF6534 domain-containing protein</fullName>
    </recommendedName>
</protein>
<reference evidence="3" key="2">
    <citation type="journal article" name="Front. Microbiol.">
        <title>Degradative Capacity of Two Strains of Rhodonia placenta: From Phenotype to Genotype.</title>
        <authorList>
            <person name="Kolle M."/>
            <person name="Horta M.A.C."/>
            <person name="Nowrousian M."/>
            <person name="Ohm R.A."/>
            <person name="Benz J.P."/>
            <person name="Pilgard A."/>
        </authorList>
    </citation>
    <scope>NUCLEOTIDE SEQUENCE</scope>
    <source>
        <strain evidence="3">FPRL280</strain>
    </source>
</reference>
<evidence type="ECO:0000259" key="2">
    <source>
        <dbReference type="Pfam" id="PF20152"/>
    </source>
</evidence>
<gene>
    <name evidence="3" type="ORF">IEO21_08028</name>
</gene>
<evidence type="ECO:0000313" key="4">
    <source>
        <dbReference type="Proteomes" id="UP000639403"/>
    </source>
</evidence>
<dbReference type="InterPro" id="IPR045339">
    <property type="entry name" value="DUF6534"/>
</dbReference>
<dbReference type="Pfam" id="PF20152">
    <property type="entry name" value="DUF6534"/>
    <property type="match status" value="1"/>
</dbReference>
<keyword evidence="1" id="KW-0472">Membrane</keyword>